<name>A0A2Z6IGP6_ACIFI</name>
<dbReference type="Proteomes" id="UP000280188">
    <property type="component" value="Chromosome"/>
</dbReference>
<protein>
    <submittedName>
        <fullName evidence="1">Uncharacterized protein</fullName>
    </submittedName>
</protein>
<accession>A0A2Z6IGP6</accession>
<evidence type="ECO:0000313" key="1">
    <source>
        <dbReference type="EMBL" id="BBF64509.1"/>
    </source>
</evidence>
<gene>
    <name evidence="1" type="ORF">AFERRID_07270</name>
</gene>
<proteinExistence type="predicted"/>
<evidence type="ECO:0000313" key="2">
    <source>
        <dbReference type="Proteomes" id="UP000280188"/>
    </source>
</evidence>
<keyword evidence="2" id="KW-1185">Reference proteome</keyword>
<dbReference type="PANTHER" id="PTHR32309:SF13">
    <property type="entry name" value="FERRIC ENTEROBACTIN TRANSPORT PROTEIN FEPE"/>
    <property type="match status" value="1"/>
</dbReference>
<dbReference type="RefSeq" id="WP_113525966.1">
    <property type="nucleotide sequence ID" value="NZ_AP018795.1"/>
</dbReference>
<sequence length="345" mass="37867">MSSWASRHKLLIGLVFVPNLLNAAYWVAHPDQYTVTTNLLVYRRSSGTSFSGVLQGNAGGADSGAGRVLASLLKAGSTWRAVDSKLDLARIYRWGPLYGYCSATNFWSCGAKGLLSTYRDRLRPRVNPKSGVLSVHSTAYTAANSLAVLQQATAVAERRLLRMHQQESLAQLAQAQRLVQTLTGSLETAQEASNAYLQAQKSLFPSAEDAAALHLMNTLETESARIDAQRQALTSGAPHSPMIGNLDAEAAAVRQRIERLQRQMPQMSAVFGHYTLLQMRVDSLREQLKLANAAYVQAQIASVRPWYTLHVLSPAQKPLGPSGPDRKAWIFWVLVGTLLLWSILR</sequence>
<dbReference type="AlphaFoldDB" id="A0A2Z6IGP6"/>
<dbReference type="PANTHER" id="PTHR32309">
    <property type="entry name" value="TYROSINE-PROTEIN KINASE"/>
    <property type="match status" value="1"/>
</dbReference>
<dbReference type="EMBL" id="AP018795">
    <property type="protein sequence ID" value="BBF64509.1"/>
    <property type="molecule type" value="Genomic_DNA"/>
</dbReference>
<dbReference type="GO" id="GO:0005886">
    <property type="term" value="C:plasma membrane"/>
    <property type="evidence" value="ECO:0007669"/>
    <property type="project" value="TreeGrafter"/>
</dbReference>
<reference evidence="1 2" key="1">
    <citation type="journal article" date="2018" name="Microbiol. Resour. Announc.">
        <title>Complete Genome Sequence of Acidithiobacillus ferridurans JCM 18981.</title>
        <authorList>
            <person name="Miyauchi T."/>
            <person name="Kouzuma A."/>
            <person name="Abe T."/>
            <person name="Watanabe K."/>
        </authorList>
    </citation>
    <scope>NUCLEOTIDE SEQUENCE [LARGE SCALE GENOMIC DNA]</scope>
    <source>
        <strain evidence="2">ATCC 33020 / DSM 29468 / JCM 18981 / 11Fe</strain>
    </source>
</reference>
<organism evidence="1 2">
    <name type="scientific">Acidithiobacillus ferridurans</name>
    <dbReference type="NCBI Taxonomy" id="1232575"/>
    <lineage>
        <taxon>Bacteria</taxon>
        <taxon>Pseudomonadati</taxon>
        <taxon>Pseudomonadota</taxon>
        <taxon>Acidithiobacillia</taxon>
        <taxon>Acidithiobacillales</taxon>
        <taxon>Acidithiobacillaceae</taxon>
        <taxon>Acidithiobacillus</taxon>
    </lineage>
</organism>
<dbReference type="KEGG" id="afj:AFERRID_07270"/>
<dbReference type="InterPro" id="IPR050445">
    <property type="entry name" value="Bact_polysacc_biosynth/exp"/>
</dbReference>
<dbReference type="GO" id="GO:0004713">
    <property type="term" value="F:protein tyrosine kinase activity"/>
    <property type="evidence" value="ECO:0007669"/>
    <property type="project" value="TreeGrafter"/>
</dbReference>